<accession>A0A8K0SGA7</accession>
<dbReference type="Pfam" id="PF26053">
    <property type="entry name" value="DUF8016"/>
    <property type="match status" value="1"/>
</dbReference>
<dbReference type="InterPro" id="IPR036928">
    <property type="entry name" value="AS_sf"/>
</dbReference>
<reference evidence="3" key="1">
    <citation type="journal article" date="2021" name="Nat. Commun.">
        <title>Genetic determinants of endophytism in the Arabidopsis root mycobiome.</title>
        <authorList>
            <person name="Mesny F."/>
            <person name="Miyauchi S."/>
            <person name="Thiergart T."/>
            <person name="Pickel B."/>
            <person name="Atanasova L."/>
            <person name="Karlsson M."/>
            <person name="Huettel B."/>
            <person name="Barry K.W."/>
            <person name="Haridas S."/>
            <person name="Chen C."/>
            <person name="Bauer D."/>
            <person name="Andreopoulos W."/>
            <person name="Pangilinan J."/>
            <person name="LaButti K."/>
            <person name="Riley R."/>
            <person name="Lipzen A."/>
            <person name="Clum A."/>
            <person name="Drula E."/>
            <person name="Henrissat B."/>
            <person name="Kohler A."/>
            <person name="Grigoriev I.V."/>
            <person name="Martin F.M."/>
            <person name="Hacquard S."/>
        </authorList>
    </citation>
    <scope>NUCLEOTIDE SEQUENCE</scope>
    <source>
        <strain evidence="3">MPI-CAGE-CH-0235</strain>
    </source>
</reference>
<feature type="domain" description="Amidase" evidence="1">
    <location>
        <begin position="196"/>
        <end position="377"/>
    </location>
</feature>
<dbReference type="SUPFAM" id="SSF75304">
    <property type="entry name" value="Amidase signature (AS) enzymes"/>
    <property type="match status" value="1"/>
</dbReference>
<evidence type="ECO:0000313" key="3">
    <source>
        <dbReference type="EMBL" id="KAH7309059.1"/>
    </source>
</evidence>
<dbReference type="OrthoDB" id="5423360at2759"/>
<dbReference type="EMBL" id="JAGPNK010000014">
    <property type="protein sequence ID" value="KAH7309059.1"/>
    <property type="molecule type" value="Genomic_DNA"/>
</dbReference>
<dbReference type="PANTHER" id="PTHR46310">
    <property type="entry name" value="AMIDASE 1"/>
    <property type="match status" value="1"/>
</dbReference>
<feature type="domain" description="Scytalone dehydratase-like protein Arp1 N-terminal" evidence="2">
    <location>
        <begin position="55"/>
        <end position="104"/>
    </location>
</feature>
<dbReference type="PANTHER" id="PTHR46310:SF7">
    <property type="entry name" value="AMIDASE 1"/>
    <property type="match status" value="1"/>
</dbReference>
<proteinExistence type="predicted"/>
<dbReference type="Pfam" id="PF01425">
    <property type="entry name" value="Amidase"/>
    <property type="match status" value="1"/>
</dbReference>
<evidence type="ECO:0000313" key="4">
    <source>
        <dbReference type="Proteomes" id="UP000813444"/>
    </source>
</evidence>
<comment type="caution">
    <text evidence="3">The sequence shown here is derived from an EMBL/GenBank/DDBJ whole genome shotgun (WGS) entry which is preliminary data.</text>
</comment>
<protein>
    <submittedName>
        <fullName evidence="3">Glutamyl-tRNA amidotransferase</fullName>
    </submittedName>
</protein>
<dbReference type="Proteomes" id="UP000813444">
    <property type="component" value="Unassembled WGS sequence"/>
</dbReference>
<dbReference type="AlphaFoldDB" id="A0A8K0SGA7"/>
<gene>
    <name evidence="3" type="ORF">B0I35DRAFT_453602</name>
</gene>
<sequence>MASLGKIPLAAQAVAAAQLLSTGASVTLDNVPYYISPFSQGRLLSAPLSIPSLPQAFGFTPITVVAEDVAATGDDLPALLGNWTARDDVWQPAFLSAVFLAGHSPSVCVTRRALFPGADRSFILPLGAADIPSGPYFLDTASGELYQAYRLYRDVVSAFTSGLLQAPDATFQPLSAHIPASDAQTIGVPSRLYFTRTPEKPLAGVRVGVKEIYDLAGLKKSNGNRAWWRLYPPAEATAPAIQNLIDAGAVIVGYQKTSQFANGESPTADWVDFMAPYNPRGDAYNSPSSSSSGAGASVGAYEWLDIAVGSDTGGSIRGPAASQGLFGNRPSTHLVTLSGVMPLSPTLDTPGFLVRDPAIWDAANKAMYGDNYTSYTSNVKYPSKVYTAGFDSLPGSRPATTMLNSFAESLASFVGADGLEAINLDALWNATGPEEVRGVSLGAMLSATYATLITKEQIELVREPFYADYAAAYDGRRPFVNPVPLARWAWGDSIPDSWHTDALRNKTIFMDWFNSEVLPASDDDAQCSDAILLYPGSTGSPSPRNRYGGAPGAPLGFGTSRISVFSEAPDNVFPLGEVAAPSTITLQDEMLPVTVNLMVAKGCDGLLPRLAQDLVKEGVLKVPKAGGTLEGGEILLKRDLEMEAIW</sequence>
<evidence type="ECO:0000259" key="1">
    <source>
        <dbReference type="Pfam" id="PF01425"/>
    </source>
</evidence>
<keyword evidence="4" id="KW-1185">Reference proteome</keyword>
<name>A0A8K0SGA7_9HYPO</name>
<dbReference type="InterPro" id="IPR058329">
    <property type="entry name" value="Arp1_N"/>
</dbReference>
<evidence type="ECO:0000259" key="2">
    <source>
        <dbReference type="Pfam" id="PF26053"/>
    </source>
</evidence>
<dbReference type="Gene3D" id="3.90.1300.10">
    <property type="entry name" value="Amidase signature (AS) domain"/>
    <property type="match status" value="1"/>
</dbReference>
<organism evidence="3 4">
    <name type="scientific">Stachybotrys elegans</name>
    <dbReference type="NCBI Taxonomy" id="80388"/>
    <lineage>
        <taxon>Eukaryota</taxon>
        <taxon>Fungi</taxon>
        <taxon>Dikarya</taxon>
        <taxon>Ascomycota</taxon>
        <taxon>Pezizomycotina</taxon>
        <taxon>Sordariomycetes</taxon>
        <taxon>Hypocreomycetidae</taxon>
        <taxon>Hypocreales</taxon>
        <taxon>Stachybotryaceae</taxon>
        <taxon>Stachybotrys</taxon>
    </lineage>
</organism>
<dbReference type="InterPro" id="IPR023631">
    <property type="entry name" value="Amidase_dom"/>
</dbReference>